<keyword evidence="1" id="KW-0812">Transmembrane</keyword>
<organism evidence="2 3">
    <name type="scientific">Rhododendron griersonianum</name>
    <dbReference type="NCBI Taxonomy" id="479676"/>
    <lineage>
        <taxon>Eukaryota</taxon>
        <taxon>Viridiplantae</taxon>
        <taxon>Streptophyta</taxon>
        <taxon>Embryophyta</taxon>
        <taxon>Tracheophyta</taxon>
        <taxon>Spermatophyta</taxon>
        <taxon>Magnoliopsida</taxon>
        <taxon>eudicotyledons</taxon>
        <taxon>Gunneridae</taxon>
        <taxon>Pentapetalae</taxon>
        <taxon>asterids</taxon>
        <taxon>Ericales</taxon>
        <taxon>Ericaceae</taxon>
        <taxon>Ericoideae</taxon>
        <taxon>Rhodoreae</taxon>
        <taxon>Rhododendron</taxon>
    </lineage>
</organism>
<protein>
    <submittedName>
        <fullName evidence="2">Uncharacterized protein</fullName>
    </submittedName>
</protein>
<dbReference type="EMBL" id="JACTNZ010000002">
    <property type="protein sequence ID" value="KAG5562724.1"/>
    <property type="molecule type" value="Genomic_DNA"/>
</dbReference>
<keyword evidence="1" id="KW-0472">Membrane</keyword>
<feature type="transmembrane region" description="Helical" evidence="1">
    <location>
        <begin position="148"/>
        <end position="171"/>
    </location>
</feature>
<keyword evidence="3" id="KW-1185">Reference proteome</keyword>
<evidence type="ECO:0000313" key="3">
    <source>
        <dbReference type="Proteomes" id="UP000823749"/>
    </source>
</evidence>
<evidence type="ECO:0000313" key="2">
    <source>
        <dbReference type="EMBL" id="KAG5562724.1"/>
    </source>
</evidence>
<accession>A0AAV6LE85</accession>
<dbReference type="Proteomes" id="UP000823749">
    <property type="component" value="Chromosome 2"/>
</dbReference>
<feature type="transmembrane region" description="Helical" evidence="1">
    <location>
        <begin position="69"/>
        <end position="90"/>
    </location>
</feature>
<dbReference type="AlphaFoldDB" id="A0AAV6LE85"/>
<comment type="caution">
    <text evidence="2">The sequence shown here is derived from an EMBL/GenBank/DDBJ whole genome shotgun (WGS) entry which is preliminary data.</text>
</comment>
<evidence type="ECO:0000256" key="1">
    <source>
        <dbReference type="SAM" id="Phobius"/>
    </source>
</evidence>
<keyword evidence="1" id="KW-1133">Transmembrane helix</keyword>
<gene>
    <name evidence="2" type="ORF">RHGRI_005449</name>
</gene>
<name>A0AAV6LE85_9ERIC</name>
<reference evidence="2" key="1">
    <citation type="submission" date="2020-08" db="EMBL/GenBank/DDBJ databases">
        <title>Plant Genome Project.</title>
        <authorList>
            <person name="Zhang R.-G."/>
        </authorList>
    </citation>
    <scope>NUCLEOTIDE SEQUENCE</scope>
    <source>
        <strain evidence="2">WSP0</strain>
        <tissue evidence="2">Leaf</tissue>
    </source>
</reference>
<sequence length="174" mass="19922">MEYLSVEQQKVKYEENSLTLGKQAKLVRYNETKAGQIVVSYVLFVAVMFSLITSSSSSSSSFIFRRIRWVLFSQILLISASFWLAITMVIKRLVGAKYHYELSLMVRQMLLEEILMVQNGQMKSPEQQQGGRLAKPDPVRLRQWYTNLFAILSPLIAFAVLTLYACIVILLDGK</sequence>
<proteinExistence type="predicted"/>
<feature type="transmembrane region" description="Helical" evidence="1">
    <location>
        <begin position="38"/>
        <end position="57"/>
    </location>
</feature>